<reference evidence="2 3" key="1">
    <citation type="journal article" date="2024" name="J Genomics">
        <title>Draft genome sequencing and assembly of Favolaschia claudopus CIRM-BRFM 2984 isolated from oak limbs.</title>
        <authorList>
            <person name="Navarro D."/>
            <person name="Drula E."/>
            <person name="Chaduli D."/>
            <person name="Cazenave R."/>
            <person name="Ahrendt S."/>
            <person name="Wang J."/>
            <person name="Lipzen A."/>
            <person name="Daum C."/>
            <person name="Barry K."/>
            <person name="Grigoriev I.V."/>
            <person name="Favel A."/>
            <person name="Rosso M.N."/>
            <person name="Martin F."/>
        </authorList>
    </citation>
    <scope>NUCLEOTIDE SEQUENCE [LARGE SCALE GENOMIC DNA]</scope>
    <source>
        <strain evidence="2 3">CIRM-BRFM 2984</strain>
    </source>
</reference>
<evidence type="ECO:0000313" key="3">
    <source>
        <dbReference type="Proteomes" id="UP001362999"/>
    </source>
</evidence>
<protein>
    <submittedName>
        <fullName evidence="2">Uncharacterized protein</fullName>
    </submittedName>
</protein>
<proteinExistence type="predicted"/>
<comment type="caution">
    <text evidence="2">The sequence shown here is derived from an EMBL/GenBank/DDBJ whole genome shotgun (WGS) entry which is preliminary data.</text>
</comment>
<dbReference type="Proteomes" id="UP001362999">
    <property type="component" value="Unassembled WGS sequence"/>
</dbReference>
<accession>A0AAW0C4W3</accession>
<evidence type="ECO:0000313" key="2">
    <source>
        <dbReference type="EMBL" id="KAK7034118.1"/>
    </source>
</evidence>
<keyword evidence="3" id="KW-1185">Reference proteome</keyword>
<organism evidence="2 3">
    <name type="scientific">Favolaschia claudopus</name>
    <dbReference type="NCBI Taxonomy" id="2862362"/>
    <lineage>
        <taxon>Eukaryota</taxon>
        <taxon>Fungi</taxon>
        <taxon>Dikarya</taxon>
        <taxon>Basidiomycota</taxon>
        <taxon>Agaricomycotina</taxon>
        <taxon>Agaricomycetes</taxon>
        <taxon>Agaricomycetidae</taxon>
        <taxon>Agaricales</taxon>
        <taxon>Marasmiineae</taxon>
        <taxon>Mycenaceae</taxon>
        <taxon>Favolaschia</taxon>
    </lineage>
</organism>
<sequence>MWQTAIHNTSLFFLYHHHQPQPPRCLLFSLVFSRLPATLAPIVAPELAAAASWTSNIAAMGHVAVVIIFKRDAYICSVDPARPASSPASKADKSKKLRAKKATAAASTPASQPPPSVPMALGPAPPLVYYPTIPSPHHLTTYPPPPPAPGVYPGYHHYYPLPQGYQSMICPMIYHQRLYNSTRRADGVAIDGISGTGRFQNNSSISHITRATWVLRSNPAPHACQATRPRLPLCTNSLFNINSLFKRDKNLSRNHGFWTILRDSSRARDLAAGGGGESKKAARMSITDGDGHAS</sequence>
<gene>
    <name evidence="2" type="ORF">R3P38DRAFT_2772227</name>
</gene>
<name>A0AAW0C4W3_9AGAR</name>
<dbReference type="EMBL" id="JAWWNJ010000021">
    <property type="protein sequence ID" value="KAK7034118.1"/>
    <property type="molecule type" value="Genomic_DNA"/>
</dbReference>
<dbReference type="AlphaFoldDB" id="A0AAW0C4W3"/>
<feature type="region of interest" description="Disordered" evidence="1">
    <location>
        <begin position="271"/>
        <end position="294"/>
    </location>
</feature>
<evidence type="ECO:0000256" key="1">
    <source>
        <dbReference type="SAM" id="MobiDB-lite"/>
    </source>
</evidence>
<feature type="region of interest" description="Disordered" evidence="1">
    <location>
        <begin position="81"/>
        <end position="117"/>
    </location>
</feature>